<sequence length="45" mass="5292">MPVGEFPKGKYLVEYQGIPIKLLVVEDYKGLGKRYFVDDFNFYQS</sequence>
<gene>
    <name evidence="1" type="ordered locus">LD85_0544</name>
</gene>
<proteinExistence type="predicted"/>
<evidence type="ECO:0000313" key="2">
    <source>
        <dbReference type="Proteomes" id="UP000001404"/>
    </source>
</evidence>
<protein>
    <submittedName>
        <fullName evidence="1">Uncharacterized protein</fullName>
    </submittedName>
</protein>
<dbReference type="KEGG" id="sii:LD85_0544"/>
<dbReference type="Pfam" id="PF04693">
    <property type="entry name" value="DDE_Tnp_2"/>
    <property type="match status" value="1"/>
</dbReference>
<name>D2PGN7_SACI9</name>
<dbReference type="InterPro" id="IPR006783">
    <property type="entry name" value="Transposase_ISC1217"/>
</dbReference>
<dbReference type="HOGENOM" id="CLU_3194663_0_0_2"/>
<organism evidence="1 2">
    <name type="scientific">Saccharolobus islandicus (strain L.D.8.5 / Lassen #2)</name>
    <name type="common">Sulfolobus islandicus</name>
    <dbReference type="NCBI Taxonomy" id="425944"/>
    <lineage>
        <taxon>Archaea</taxon>
        <taxon>Thermoproteota</taxon>
        <taxon>Thermoprotei</taxon>
        <taxon>Sulfolobales</taxon>
        <taxon>Sulfolobaceae</taxon>
        <taxon>Saccharolobus</taxon>
    </lineage>
</organism>
<dbReference type="Proteomes" id="UP000001404">
    <property type="component" value="Chromosome"/>
</dbReference>
<reference evidence="2" key="1">
    <citation type="journal article" date="2009" name="Proc. Natl. Acad. Sci. U.S.A.">
        <title>Biogeography of the Sulfolobus islandicus pan-genome.</title>
        <authorList>
            <person name="Reno M.L."/>
            <person name="Held N.L."/>
            <person name="Fields C.J."/>
            <person name="Burke P.V."/>
            <person name="Whitaker R.J."/>
        </authorList>
    </citation>
    <scope>NUCLEOTIDE SEQUENCE [LARGE SCALE GENOMIC DNA]</scope>
    <source>
        <strain evidence="2">L.D.8.5 / Lassen #2</strain>
    </source>
</reference>
<accession>D2PGN7</accession>
<dbReference type="AlphaFoldDB" id="D2PGN7"/>
<evidence type="ECO:0000313" key="1">
    <source>
        <dbReference type="EMBL" id="ADB86298.1"/>
    </source>
</evidence>
<dbReference type="EMBL" id="CP001731">
    <property type="protein sequence ID" value="ADB86298.1"/>
    <property type="molecule type" value="Genomic_DNA"/>
</dbReference>